<accession>A0A3D9FSX4</accession>
<organism evidence="2 3">
    <name type="scientific">Flavobacterium cutihirudinis</name>
    <dbReference type="NCBI Taxonomy" id="1265740"/>
    <lineage>
        <taxon>Bacteria</taxon>
        <taxon>Pseudomonadati</taxon>
        <taxon>Bacteroidota</taxon>
        <taxon>Flavobacteriia</taxon>
        <taxon>Flavobacteriales</taxon>
        <taxon>Flavobacteriaceae</taxon>
        <taxon>Flavobacterium</taxon>
    </lineage>
</organism>
<gene>
    <name evidence="2" type="ORF">BD847_2641</name>
</gene>
<sequence length="284" mass="30933">MKKNKILRALMFFTIVIICGCDSLEENIDPDLRSFIAVCEALNSTSDTEFLSVALGLKLNDESGSFYKSETYANENGTVSEFKLDGNGVRYSFTVSEWKIGIGNDLNRKEYTGTLNDDAFLKDKTNKIDLVRDGSGWKLLVNGKNEDIIPPTTGGGNGNGNGNGNGGGTGSGNSTVAINQCVEGNSGEGKIYKVTVPSNTSKMVIETSEDGGCYLNSADLFVRKGSNPVIHSNYPYKWTADESSILPNRDRENITISNPSGDYYILVYGFNNYFSSNLKVTLYN</sequence>
<dbReference type="Proteomes" id="UP000257004">
    <property type="component" value="Unassembled WGS sequence"/>
</dbReference>
<name>A0A3D9FSX4_9FLAO</name>
<comment type="caution">
    <text evidence="2">The sequence shown here is derived from an EMBL/GenBank/DDBJ whole genome shotgun (WGS) entry which is preliminary data.</text>
</comment>
<evidence type="ECO:0008006" key="4">
    <source>
        <dbReference type="Google" id="ProtNLM"/>
    </source>
</evidence>
<dbReference type="Gene3D" id="2.60.120.380">
    <property type="match status" value="1"/>
</dbReference>
<reference evidence="2 3" key="1">
    <citation type="submission" date="2018-07" db="EMBL/GenBank/DDBJ databases">
        <title>Genomic Encyclopedia of Archaeal and Bacterial Type Strains, Phase II (KMG-II): from individual species to whole genera.</title>
        <authorList>
            <person name="Goeker M."/>
        </authorList>
    </citation>
    <scope>NUCLEOTIDE SEQUENCE [LARGE SCALE GENOMIC DNA]</scope>
    <source>
        <strain evidence="2 3">DSM 25795</strain>
    </source>
</reference>
<evidence type="ECO:0000313" key="2">
    <source>
        <dbReference type="EMBL" id="RED23580.1"/>
    </source>
</evidence>
<protein>
    <recommendedName>
        <fullName evidence="4">Pre-peptidase</fullName>
    </recommendedName>
</protein>
<dbReference type="PROSITE" id="PS51257">
    <property type="entry name" value="PROKAR_LIPOPROTEIN"/>
    <property type="match status" value="1"/>
</dbReference>
<feature type="compositionally biased region" description="Gly residues" evidence="1">
    <location>
        <begin position="153"/>
        <end position="170"/>
    </location>
</feature>
<feature type="region of interest" description="Disordered" evidence="1">
    <location>
        <begin position="148"/>
        <end position="170"/>
    </location>
</feature>
<dbReference type="OrthoDB" id="976756at2"/>
<evidence type="ECO:0000256" key="1">
    <source>
        <dbReference type="SAM" id="MobiDB-lite"/>
    </source>
</evidence>
<keyword evidence="3" id="KW-1185">Reference proteome</keyword>
<dbReference type="RefSeq" id="WP_115888674.1">
    <property type="nucleotide sequence ID" value="NZ_QRDQ01000009.1"/>
</dbReference>
<dbReference type="AlphaFoldDB" id="A0A3D9FSX4"/>
<evidence type="ECO:0000313" key="3">
    <source>
        <dbReference type="Proteomes" id="UP000257004"/>
    </source>
</evidence>
<dbReference type="EMBL" id="QRDQ01000009">
    <property type="protein sequence ID" value="RED23580.1"/>
    <property type="molecule type" value="Genomic_DNA"/>
</dbReference>
<proteinExistence type="predicted"/>